<evidence type="ECO:0000313" key="2">
    <source>
        <dbReference type="Proteomes" id="UP000540423"/>
    </source>
</evidence>
<reference evidence="1 2" key="1">
    <citation type="submission" date="2020-08" db="EMBL/GenBank/DDBJ databases">
        <title>Genomic Encyclopedia of Type Strains, Phase IV (KMG-IV): sequencing the most valuable type-strain genomes for metagenomic binning, comparative biology and taxonomic classification.</title>
        <authorList>
            <person name="Goeker M."/>
        </authorList>
    </citation>
    <scope>NUCLEOTIDE SEQUENCE [LARGE SCALE GENOMIC DNA]</scope>
    <source>
        <strain evidence="1 2">DSM 40141</strain>
    </source>
</reference>
<accession>A0A7X0HP64</accession>
<dbReference type="AlphaFoldDB" id="A0A7X0HP64"/>
<dbReference type="Proteomes" id="UP000540423">
    <property type="component" value="Unassembled WGS sequence"/>
</dbReference>
<protein>
    <submittedName>
        <fullName evidence="1">Uncharacterized protein</fullName>
    </submittedName>
</protein>
<evidence type="ECO:0000313" key="1">
    <source>
        <dbReference type="EMBL" id="MBB6439957.1"/>
    </source>
</evidence>
<comment type="caution">
    <text evidence="1">The sequence shown here is derived from an EMBL/GenBank/DDBJ whole genome shotgun (WGS) entry which is preliminary data.</text>
</comment>
<keyword evidence="2" id="KW-1185">Reference proteome</keyword>
<sequence>MLENLTETDPLRIKIEPRAVITGQGQG</sequence>
<gene>
    <name evidence="1" type="ORF">HNQ79_006470</name>
</gene>
<name>A0A7X0HP64_9ACTN</name>
<organism evidence="1 2">
    <name type="scientific">Streptomyces candidus</name>
    <dbReference type="NCBI Taxonomy" id="67283"/>
    <lineage>
        <taxon>Bacteria</taxon>
        <taxon>Bacillati</taxon>
        <taxon>Actinomycetota</taxon>
        <taxon>Actinomycetes</taxon>
        <taxon>Kitasatosporales</taxon>
        <taxon>Streptomycetaceae</taxon>
        <taxon>Streptomyces</taxon>
    </lineage>
</organism>
<dbReference type="EMBL" id="JACHEM010000032">
    <property type="protein sequence ID" value="MBB6439957.1"/>
    <property type="molecule type" value="Genomic_DNA"/>
</dbReference>
<proteinExistence type="predicted"/>